<dbReference type="AlphaFoldDB" id="A0A6N8DLS0"/>
<feature type="domain" description="Glycosyltransferase 2-like" evidence="8">
    <location>
        <begin position="323"/>
        <end position="534"/>
    </location>
</feature>
<dbReference type="InterPro" id="IPR001173">
    <property type="entry name" value="Glyco_trans_2-like"/>
</dbReference>
<accession>A0A6N8DLS0</accession>
<keyword evidence="2" id="KW-0328">Glycosyltransferase</keyword>
<dbReference type="PANTHER" id="PTHR43867:SF2">
    <property type="entry name" value="CELLULOSE SYNTHASE CATALYTIC SUBUNIT A [UDP-FORMING]"/>
    <property type="match status" value="1"/>
</dbReference>
<name>A0A6N8DLS0_RHOAC</name>
<keyword evidence="5 7" id="KW-1133">Transmembrane helix</keyword>
<dbReference type="SUPFAM" id="SSF53448">
    <property type="entry name" value="Nucleotide-diphospho-sugar transferases"/>
    <property type="match status" value="1"/>
</dbReference>
<evidence type="ECO:0000256" key="7">
    <source>
        <dbReference type="SAM" id="Phobius"/>
    </source>
</evidence>
<feature type="transmembrane region" description="Helical" evidence="7">
    <location>
        <begin position="528"/>
        <end position="552"/>
    </location>
</feature>
<gene>
    <name evidence="9" type="ORF">GJ654_04000</name>
</gene>
<reference evidence="9 10" key="1">
    <citation type="submission" date="2019-11" db="EMBL/GenBank/DDBJ databases">
        <title>Whole-genome sequence of a Rhodoblastus acidophilus DSM 142.</title>
        <authorList>
            <person name="Kyndt J.A."/>
            <person name="Meyer T.E."/>
        </authorList>
    </citation>
    <scope>NUCLEOTIDE SEQUENCE [LARGE SCALE GENOMIC DNA]</scope>
    <source>
        <strain evidence="9 10">DSM 142</strain>
    </source>
</reference>
<dbReference type="InterPro" id="IPR029044">
    <property type="entry name" value="Nucleotide-diphossugar_trans"/>
</dbReference>
<feature type="transmembrane region" description="Helical" evidence="7">
    <location>
        <begin position="168"/>
        <end position="188"/>
    </location>
</feature>
<dbReference type="EMBL" id="WNKS01000002">
    <property type="protein sequence ID" value="MTV30153.1"/>
    <property type="molecule type" value="Genomic_DNA"/>
</dbReference>
<dbReference type="Pfam" id="PF13632">
    <property type="entry name" value="Glyco_trans_2_3"/>
    <property type="match status" value="1"/>
</dbReference>
<comment type="subcellular location">
    <subcellularLocation>
        <location evidence="1">Membrane</location>
        <topology evidence="1">Multi-pass membrane protein</topology>
    </subcellularLocation>
</comment>
<feature type="transmembrane region" description="Helical" evidence="7">
    <location>
        <begin position="483"/>
        <end position="508"/>
    </location>
</feature>
<evidence type="ECO:0000256" key="3">
    <source>
        <dbReference type="ARBA" id="ARBA00022679"/>
    </source>
</evidence>
<dbReference type="Gene3D" id="3.90.550.10">
    <property type="entry name" value="Spore Coat Polysaccharide Biosynthesis Protein SpsA, Chain A"/>
    <property type="match status" value="1"/>
</dbReference>
<evidence type="ECO:0000259" key="8">
    <source>
        <dbReference type="Pfam" id="PF13632"/>
    </source>
</evidence>
<feature type="transmembrane region" description="Helical" evidence="7">
    <location>
        <begin position="564"/>
        <end position="583"/>
    </location>
</feature>
<dbReference type="OrthoDB" id="7431422at2"/>
<evidence type="ECO:0000313" key="10">
    <source>
        <dbReference type="Proteomes" id="UP000439113"/>
    </source>
</evidence>
<dbReference type="Proteomes" id="UP000439113">
    <property type="component" value="Unassembled WGS sequence"/>
</dbReference>
<dbReference type="GO" id="GO:0016757">
    <property type="term" value="F:glycosyltransferase activity"/>
    <property type="evidence" value="ECO:0007669"/>
    <property type="project" value="UniProtKB-KW"/>
</dbReference>
<dbReference type="InterPro" id="IPR050321">
    <property type="entry name" value="Glycosyltr_2/OpgH_subfam"/>
</dbReference>
<sequence length="613" mass="67652">MQAPETRNSLPTEIGFLAEAGVDLDMLCWAARRARYQGVGADELLIAEGLVTEDFYYRALARRLNCPCLEGHATLAPGFDYRAALRASVARADPSREAFDWVLSPRGRQVAELLAMSGAVRRRIAICPPKKFSALVREAGRRALADDAAYALSRAEPRLSACAPQLRWSNFFFIIVCIGLIAGVMAVWRNVFDIVSLILSSLFYGGIYVRLCATVASSPDPSAPQTRPLRDAELPTYTIIAPMRREAAVAAQFVAALRALDYPAAKLDIKFVIEEDDAETFAALHQAGLAPYMEVVVAPAGAPRTKPRALNVALPLARGELLTIFDAEDRPEPLQLRIAAERFAVSPPNVACLQARIAIDNGHESWLAYFFSISYAALFDVINPGLGELGLPMPLGGTSNHFRTALLRRMIGWDAWNVTEDADLGLRFARFGYEVHAIDAATYEDAPVTLSAWLGQRSRWMKGWMQTLAVFLRTPRAQIRRMGFLPAFAAVCAMASLLAGPLFGPLYSLRLGHDLLFGDLLNPRDMQAIIVSGFSLSVAFFGVLAFILPNVIGMRRRKLKVSPLLILSPIYLLLVSFAAWRALLEWTRHPFVWTKTDHAPRPKEIDRPCPAPY</sequence>
<organism evidence="9 10">
    <name type="scientific">Rhodoblastus acidophilus</name>
    <name type="common">Rhodopseudomonas acidophila</name>
    <dbReference type="NCBI Taxonomy" id="1074"/>
    <lineage>
        <taxon>Bacteria</taxon>
        <taxon>Pseudomonadati</taxon>
        <taxon>Pseudomonadota</taxon>
        <taxon>Alphaproteobacteria</taxon>
        <taxon>Hyphomicrobiales</taxon>
        <taxon>Rhodoblastaceae</taxon>
        <taxon>Rhodoblastus</taxon>
    </lineage>
</organism>
<proteinExistence type="predicted"/>
<dbReference type="RefSeq" id="WP_155444807.1">
    <property type="nucleotide sequence ID" value="NZ_JAOQNR010000002.1"/>
</dbReference>
<dbReference type="GO" id="GO:0016020">
    <property type="term" value="C:membrane"/>
    <property type="evidence" value="ECO:0007669"/>
    <property type="project" value="UniProtKB-SubCell"/>
</dbReference>
<evidence type="ECO:0000256" key="6">
    <source>
        <dbReference type="ARBA" id="ARBA00023136"/>
    </source>
</evidence>
<evidence type="ECO:0000256" key="2">
    <source>
        <dbReference type="ARBA" id="ARBA00022676"/>
    </source>
</evidence>
<evidence type="ECO:0000256" key="4">
    <source>
        <dbReference type="ARBA" id="ARBA00022692"/>
    </source>
</evidence>
<evidence type="ECO:0000313" key="9">
    <source>
        <dbReference type="EMBL" id="MTV30153.1"/>
    </source>
</evidence>
<feature type="transmembrane region" description="Helical" evidence="7">
    <location>
        <begin position="194"/>
        <end position="213"/>
    </location>
</feature>
<evidence type="ECO:0000256" key="5">
    <source>
        <dbReference type="ARBA" id="ARBA00022989"/>
    </source>
</evidence>
<comment type="caution">
    <text evidence="9">The sequence shown here is derived from an EMBL/GenBank/DDBJ whole genome shotgun (WGS) entry which is preliminary data.</text>
</comment>
<keyword evidence="3 9" id="KW-0808">Transferase</keyword>
<evidence type="ECO:0000256" key="1">
    <source>
        <dbReference type="ARBA" id="ARBA00004141"/>
    </source>
</evidence>
<dbReference type="PANTHER" id="PTHR43867">
    <property type="entry name" value="CELLULOSE SYNTHASE CATALYTIC SUBUNIT A [UDP-FORMING]"/>
    <property type="match status" value="1"/>
</dbReference>
<keyword evidence="6 7" id="KW-0472">Membrane</keyword>
<protein>
    <submittedName>
        <fullName evidence="9">Glycosyltransferase</fullName>
    </submittedName>
</protein>
<keyword evidence="4 7" id="KW-0812">Transmembrane</keyword>